<dbReference type="EMBL" id="LQBM01000002">
    <property type="protein sequence ID" value="KUG59545.1"/>
    <property type="molecule type" value="Genomic_DNA"/>
</dbReference>
<dbReference type="OrthoDB" id="9805171at2"/>
<keyword evidence="2" id="KW-0808">Transferase</keyword>
<evidence type="ECO:0000259" key="1">
    <source>
        <dbReference type="Pfam" id="PF08241"/>
    </source>
</evidence>
<organism evidence="2 4">
    <name type="scientific">Nesterenkonia jeotgali</name>
    <dbReference type="NCBI Taxonomy" id="317018"/>
    <lineage>
        <taxon>Bacteria</taxon>
        <taxon>Bacillati</taxon>
        <taxon>Actinomycetota</taxon>
        <taxon>Actinomycetes</taxon>
        <taxon>Micrococcales</taxon>
        <taxon>Micrococcaceae</taxon>
        <taxon>Nesterenkonia</taxon>
    </lineage>
</organism>
<dbReference type="InterPro" id="IPR029063">
    <property type="entry name" value="SAM-dependent_MTases_sf"/>
</dbReference>
<comment type="caution">
    <text evidence="2">The sequence shown here is derived from an EMBL/GenBank/DDBJ whole genome shotgun (WGS) entry which is preliminary data.</text>
</comment>
<dbReference type="EMBL" id="JACJIH010000001">
    <property type="protein sequence ID" value="MBA8922240.1"/>
    <property type="molecule type" value="Genomic_DNA"/>
</dbReference>
<keyword evidence="2" id="KW-0489">Methyltransferase</keyword>
<keyword evidence="4" id="KW-1185">Reference proteome</keyword>
<dbReference type="Gene3D" id="3.40.50.150">
    <property type="entry name" value="Vaccinia Virus protein VP39"/>
    <property type="match status" value="1"/>
</dbReference>
<feature type="domain" description="Methyltransferase type 11" evidence="1">
    <location>
        <begin position="44"/>
        <end position="137"/>
    </location>
</feature>
<sequence length="232" mass="25441">MQTAPYDSFATAYAADNESNFVNGHYERPAMIDLAGDVAGRRVLDAGCGSGPLAAALIDRGADVVGFDLSPEMVEIARQRLGADADLRVADLGEPLPYPDDSFDDVVGSLVLHYLEDWTAALAELHRVLKPGGRLILSVNHPYAYMLNHPKADYFARTQFSDEFTFAGQEATLTYWHRPLPAITAAFTQAGFEISSITEPPYDPNTPLELIPPPLVGRSFICFMFFVLEARI</sequence>
<proteinExistence type="predicted"/>
<dbReference type="PANTHER" id="PTHR42912">
    <property type="entry name" value="METHYLTRANSFERASE"/>
    <property type="match status" value="1"/>
</dbReference>
<dbReference type="Proteomes" id="UP000054023">
    <property type="component" value="Unassembled WGS sequence"/>
</dbReference>
<evidence type="ECO:0000313" key="5">
    <source>
        <dbReference type="Proteomes" id="UP000546252"/>
    </source>
</evidence>
<dbReference type="SUPFAM" id="SSF53335">
    <property type="entry name" value="S-adenosyl-L-methionine-dependent methyltransferases"/>
    <property type="match status" value="1"/>
</dbReference>
<evidence type="ECO:0000313" key="2">
    <source>
        <dbReference type="EMBL" id="KUG59545.1"/>
    </source>
</evidence>
<dbReference type="InterPro" id="IPR050508">
    <property type="entry name" value="Methyltransf_Superfamily"/>
</dbReference>
<name>A0A0W8IHY7_9MICC</name>
<dbReference type="CDD" id="cd02440">
    <property type="entry name" value="AdoMet_MTases"/>
    <property type="match status" value="1"/>
</dbReference>
<dbReference type="RefSeq" id="WP_058887779.1">
    <property type="nucleotide sequence ID" value="NZ_BAAAKT010000004.1"/>
</dbReference>
<reference evidence="4" key="2">
    <citation type="submission" date="2015-12" db="EMBL/GenBank/DDBJ databases">
        <authorList>
            <person name="Nair G.R."/>
            <person name="Kaur G."/>
            <person name="Mayilraj S."/>
        </authorList>
    </citation>
    <scope>NUCLEOTIDE SEQUENCE [LARGE SCALE GENOMIC DNA]</scope>
    <source>
        <strain evidence="4">CD08_7</strain>
    </source>
</reference>
<dbReference type="STRING" id="317018.AVL63_10400"/>
<reference evidence="3 5" key="3">
    <citation type="submission" date="2020-08" db="EMBL/GenBank/DDBJ databases">
        <title>Sequencing the genomes of 1000 actinobacteria strains.</title>
        <authorList>
            <person name="Klenk H.-P."/>
        </authorList>
    </citation>
    <scope>NUCLEOTIDE SEQUENCE [LARGE SCALE GENOMIC DNA]</scope>
    <source>
        <strain evidence="3 5">DSM 19081</strain>
    </source>
</reference>
<reference evidence="2" key="1">
    <citation type="submission" date="2015-12" db="EMBL/GenBank/DDBJ databases">
        <authorList>
            <person name="Shamseldin A."/>
            <person name="Moawad H."/>
            <person name="Abd El-Rahim W.M."/>
            <person name="Sadowsky M.J."/>
        </authorList>
    </citation>
    <scope>NUCLEOTIDE SEQUENCE [LARGE SCALE GENOMIC DNA]</scope>
    <source>
        <strain evidence="2">CD08_7</strain>
    </source>
</reference>
<evidence type="ECO:0000313" key="4">
    <source>
        <dbReference type="Proteomes" id="UP000054023"/>
    </source>
</evidence>
<dbReference type="AlphaFoldDB" id="A0A0W8IHY7"/>
<dbReference type="Pfam" id="PF08241">
    <property type="entry name" value="Methyltransf_11"/>
    <property type="match status" value="1"/>
</dbReference>
<protein>
    <submittedName>
        <fullName evidence="2 3">Methyltransferase</fullName>
    </submittedName>
</protein>
<dbReference type="GO" id="GO:0032259">
    <property type="term" value="P:methylation"/>
    <property type="evidence" value="ECO:0007669"/>
    <property type="project" value="UniProtKB-KW"/>
</dbReference>
<dbReference type="InterPro" id="IPR013216">
    <property type="entry name" value="Methyltransf_11"/>
</dbReference>
<gene>
    <name evidence="2" type="ORF">AVL63_10400</name>
    <name evidence="3" type="ORF">HNR24_002173</name>
</gene>
<dbReference type="GO" id="GO:0008757">
    <property type="term" value="F:S-adenosylmethionine-dependent methyltransferase activity"/>
    <property type="evidence" value="ECO:0007669"/>
    <property type="project" value="InterPro"/>
</dbReference>
<accession>A0A0W8IHY7</accession>
<evidence type="ECO:0000313" key="3">
    <source>
        <dbReference type="EMBL" id="MBA8922240.1"/>
    </source>
</evidence>
<dbReference type="Proteomes" id="UP000546252">
    <property type="component" value="Unassembled WGS sequence"/>
</dbReference>